<dbReference type="SUPFAM" id="SSF46785">
    <property type="entry name" value="Winged helix' DNA-binding domain"/>
    <property type="match status" value="1"/>
</dbReference>
<dbReference type="Pfam" id="PF03466">
    <property type="entry name" value="LysR_substrate"/>
    <property type="match status" value="1"/>
</dbReference>
<keyword evidence="2" id="KW-0805">Transcription regulation</keyword>
<dbReference type="GO" id="GO:0003700">
    <property type="term" value="F:DNA-binding transcription factor activity"/>
    <property type="evidence" value="ECO:0007669"/>
    <property type="project" value="InterPro"/>
</dbReference>
<dbReference type="PANTHER" id="PTHR30419">
    <property type="entry name" value="HTH-TYPE TRANSCRIPTIONAL REGULATOR YBHD"/>
    <property type="match status" value="1"/>
</dbReference>
<dbReference type="PROSITE" id="PS50931">
    <property type="entry name" value="HTH_LYSR"/>
    <property type="match status" value="1"/>
</dbReference>
<evidence type="ECO:0000256" key="4">
    <source>
        <dbReference type="ARBA" id="ARBA00023163"/>
    </source>
</evidence>
<dbReference type="InterPro" id="IPR050950">
    <property type="entry name" value="HTH-type_LysR_regulators"/>
</dbReference>
<reference evidence="6" key="1">
    <citation type="submission" date="2016-10" db="EMBL/GenBank/DDBJ databases">
        <title>Sequence of Gallionella enrichment culture.</title>
        <authorList>
            <person name="Poehlein A."/>
            <person name="Muehling M."/>
            <person name="Daniel R."/>
        </authorList>
    </citation>
    <scope>NUCLEOTIDE SEQUENCE</scope>
</reference>
<evidence type="ECO:0000259" key="5">
    <source>
        <dbReference type="PROSITE" id="PS50931"/>
    </source>
</evidence>
<keyword evidence="3" id="KW-0238">DNA-binding</keyword>
<sequence length="295" mass="31633">MMNLMHWRLLVAIAESGGISKAATNFGVTQSGASQAIARLEDLLGVPLLVRDRKHTVPTAIGEQVIARARKMLAELDAIQALADEAKGLQRGRITLASFPSVFVALLPPLLRDFRRLHPGIKVVALEASDDEVEAWLTNNTIDLGVVMNPSPERNAVPLGHDEWVAVVPVRHPLALRSPHGSVNLGELVEEPFVLATGGCVIHGKSLAASAGLSLADLRVTVQDWASAFALVREGVGVTLVPSLTLPEARKGLRVLPLQSPIYRHFGLVCSEVGKASHAVRAFLEVVQATDRPSR</sequence>
<dbReference type="GO" id="GO:0005829">
    <property type="term" value="C:cytosol"/>
    <property type="evidence" value="ECO:0007669"/>
    <property type="project" value="TreeGrafter"/>
</dbReference>
<dbReference type="FunFam" id="1.10.10.10:FF:000001">
    <property type="entry name" value="LysR family transcriptional regulator"/>
    <property type="match status" value="1"/>
</dbReference>
<dbReference type="GO" id="GO:0003677">
    <property type="term" value="F:DNA binding"/>
    <property type="evidence" value="ECO:0007669"/>
    <property type="project" value="UniProtKB-KW"/>
</dbReference>
<proteinExistence type="inferred from homology"/>
<keyword evidence="4" id="KW-0804">Transcription</keyword>
<dbReference type="PANTHER" id="PTHR30419:SF24">
    <property type="entry name" value="HTH-TYPE TRANSCRIPTIONAL REGULATOR CZCR"/>
    <property type="match status" value="1"/>
</dbReference>
<accession>A0A1J5QBB4</accession>
<dbReference type="Pfam" id="PF00126">
    <property type="entry name" value="HTH_1"/>
    <property type="match status" value="1"/>
</dbReference>
<dbReference type="InterPro" id="IPR036390">
    <property type="entry name" value="WH_DNA-bd_sf"/>
</dbReference>
<dbReference type="InterPro" id="IPR036388">
    <property type="entry name" value="WH-like_DNA-bd_sf"/>
</dbReference>
<dbReference type="EMBL" id="MLJW01000995">
    <property type="protein sequence ID" value="OIQ80913.1"/>
    <property type="molecule type" value="Genomic_DNA"/>
</dbReference>
<dbReference type="InterPro" id="IPR000847">
    <property type="entry name" value="LysR_HTH_N"/>
</dbReference>
<evidence type="ECO:0000313" key="6">
    <source>
        <dbReference type="EMBL" id="OIQ80913.1"/>
    </source>
</evidence>
<organism evidence="6">
    <name type="scientific">mine drainage metagenome</name>
    <dbReference type="NCBI Taxonomy" id="410659"/>
    <lineage>
        <taxon>unclassified sequences</taxon>
        <taxon>metagenomes</taxon>
        <taxon>ecological metagenomes</taxon>
    </lineage>
</organism>
<dbReference type="Gene3D" id="1.10.10.10">
    <property type="entry name" value="Winged helix-like DNA-binding domain superfamily/Winged helix DNA-binding domain"/>
    <property type="match status" value="1"/>
</dbReference>
<dbReference type="PRINTS" id="PR00039">
    <property type="entry name" value="HTHLYSR"/>
</dbReference>
<protein>
    <submittedName>
        <fullName evidence="6">HTH-type transcriptional regulator CynR</fullName>
    </submittedName>
</protein>
<dbReference type="InterPro" id="IPR005119">
    <property type="entry name" value="LysR_subst-bd"/>
</dbReference>
<evidence type="ECO:0000256" key="3">
    <source>
        <dbReference type="ARBA" id="ARBA00023125"/>
    </source>
</evidence>
<comment type="similarity">
    <text evidence="1">Belongs to the LysR transcriptional regulatory family.</text>
</comment>
<dbReference type="SUPFAM" id="SSF53850">
    <property type="entry name" value="Periplasmic binding protein-like II"/>
    <property type="match status" value="1"/>
</dbReference>
<evidence type="ECO:0000256" key="2">
    <source>
        <dbReference type="ARBA" id="ARBA00023015"/>
    </source>
</evidence>
<comment type="caution">
    <text evidence="6">The sequence shown here is derived from an EMBL/GenBank/DDBJ whole genome shotgun (WGS) entry which is preliminary data.</text>
</comment>
<gene>
    <name evidence="6" type="primary">cynR_10</name>
    <name evidence="6" type="ORF">GALL_373340</name>
</gene>
<feature type="domain" description="HTH lysR-type" evidence="5">
    <location>
        <begin position="2"/>
        <end position="59"/>
    </location>
</feature>
<evidence type="ECO:0000256" key="1">
    <source>
        <dbReference type="ARBA" id="ARBA00009437"/>
    </source>
</evidence>
<name>A0A1J5QBB4_9ZZZZ</name>
<dbReference type="Gene3D" id="3.40.190.290">
    <property type="match status" value="1"/>
</dbReference>
<dbReference type="CDD" id="cd05466">
    <property type="entry name" value="PBP2_LTTR_substrate"/>
    <property type="match status" value="1"/>
</dbReference>
<dbReference type="AlphaFoldDB" id="A0A1J5QBB4"/>